<proteinExistence type="predicted"/>
<geneLocation type="plasmid" evidence="1 2">
    <name>pCTU1</name>
</geneLocation>
<sequence length="54" mass="6341">MSLPRAPLRLFTFYHPRASNSAPDFYIIQPLFTPCAFFLNRPAKRLRYILNPLS</sequence>
<dbReference type="AlphaFoldDB" id="C9Y5I3"/>
<keyword evidence="2" id="KW-1185">Reference proteome</keyword>
<accession>C9Y5I3</accession>
<name>C9Y5I3_CROTZ</name>
<evidence type="ECO:0000313" key="1">
    <source>
        <dbReference type="EMBL" id="CBA34628.1"/>
    </source>
</evidence>
<dbReference type="KEGG" id="ctu:Ctu_1p00910"/>
<dbReference type="Proteomes" id="UP000002069">
    <property type="component" value="Plasmid pCTU1"/>
</dbReference>
<protein>
    <submittedName>
        <fullName evidence="1">Uncharacterized protein</fullName>
    </submittedName>
</protein>
<reference evidence="1 2" key="1">
    <citation type="journal article" date="2010" name="J. Bacteriol.">
        <title>Complete Genome Sequence of Cronobacter turicensis LMG 23827, a foodborne pathogen causing deaths in neonates.</title>
        <authorList>
            <person name="Stephan R."/>
            <person name="Lehner A."/>
            <person name="Tischler P."/>
            <person name="Rattei T."/>
        </authorList>
    </citation>
    <scope>NUCLEOTIDE SEQUENCE [LARGE SCALE GENOMIC DNA]</scope>
    <source>
        <strain evidence="2">DSM 18703 / CCUG 55852 / LMG 23827 / z3032</strain>
        <plasmid evidence="1 2">pCTU1</plasmid>
    </source>
</reference>
<evidence type="ECO:0000313" key="2">
    <source>
        <dbReference type="Proteomes" id="UP000002069"/>
    </source>
</evidence>
<dbReference type="EMBL" id="FN543094">
    <property type="protein sequence ID" value="CBA34628.1"/>
    <property type="molecule type" value="Genomic_DNA"/>
</dbReference>
<dbReference type="HOGENOM" id="CLU_3047995_0_0_6"/>
<organism evidence="1 2">
    <name type="scientific">Cronobacter turicensis (strain DSM 18703 / CCUG 55852 / LMG 23827 / z3032)</name>
    <dbReference type="NCBI Taxonomy" id="693216"/>
    <lineage>
        <taxon>Bacteria</taxon>
        <taxon>Pseudomonadati</taxon>
        <taxon>Pseudomonadota</taxon>
        <taxon>Gammaproteobacteria</taxon>
        <taxon>Enterobacterales</taxon>
        <taxon>Enterobacteriaceae</taxon>
        <taxon>Cronobacter</taxon>
    </lineage>
</organism>
<reference evidence="2" key="2">
    <citation type="journal article" date="2011" name="J. Bacteriol.">
        <title>Complete genome sequence of Cronobacter turicensis LMG 23827, a food-borne pathogen causing deaths in neonates.</title>
        <authorList>
            <person name="Stephan R."/>
            <person name="Lehner A."/>
            <person name="Tischler P."/>
            <person name="Rattei T."/>
        </authorList>
    </citation>
    <scope>NUCLEOTIDE SEQUENCE [LARGE SCALE GENOMIC DNA]</scope>
    <source>
        <strain evidence="2">DSM 18703 / CCUG 55852 / LMG 23827 / z3032</strain>
    </source>
</reference>
<keyword evidence="1" id="KW-0614">Plasmid</keyword>
<gene>
    <name evidence="1" type="ordered locus">Ctu_1p00910</name>
</gene>